<keyword evidence="7" id="KW-1185">Reference proteome</keyword>
<dbReference type="GO" id="GO:0005840">
    <property type="term" value="C:ribosome"/>
    <property type="evidence" value="ECO:0007669"/>
    <property type="project" value="UniProtKB-KW"/>
</dbReference>
<dbReference type="SMART" id="SM00316">
    <property type="entry name" value="S1"/>
    <property type="match status" value="6"/>
</dbReference>
<feature type="domain" description="S1 motif" evidence="5">
    <location>
        <begin position="374"/>
        <end position="444"/>
    </location>
</feature>
<dbReference type="SUPFAM" id="SSF50249">
    <property type="entry name" value="Nucleic acid-binding proteins"/>
    <property type="match status" value="5"/>
</dbReference>
<feature type="domain" description="S1 motif" evidence="5">
    <location>
        <begin position="461"/>
        <end position="530"/>
    </location>
</feature>
<dbReference type="STRING" id="869212.Turpa_2714"/>
<keyword evidence="2 6" id="KW-0689">Ribosomal protein</keyword>
<proteinExistence type="inferred from homology"/>
<protein>
    <submittedName>
        <fullName evidence="6">SSU ribosomal protein S1P</fullName>
    </submittedName>
</protein>
<dbReference type="GO" id="GO:0006412">
    <property type="term" value="P:translation"/>
    <property type="evidence" value="ECO:0007669"/>
    <property type="project" value="TreeGrafter"/>
</dbReference>
<accession>I4B7U6</accession>
<sequence>MATRKVLFQDSNVSMADVFKTDTEVADIRSGAEVSGKIVSITPEFAIIDMGGKSEGRIGIREFDTEPAVGETVEALVRSYDRDTGLVLLSKRELELRKGWEVVKEAFEKQVPVNALIKRSMRDGYMVNVEGVFMFLPHTAVGLLGPRDRGAKKVSIIGQTYLVKITELNERRKSGTVSRKIFQDEQNATVWKDIGNKIHIGDSVQGIVTKHTNSGVFVNVQGIEGFLHRSNLTWERKADSAKDKLEVGQEVTVRVLEIEPENNRLSLGLKQLTDDPWSTVLTRFKVGDKVTGTVSFVANYGAFIELGQGLEGLLHITEMSWTRKVNHANEILKVGQEVETKIIGINKDDKRISLGLRQLHANPWDTIRTEIKIGETMKGKIRGLTNTGIFVAITDSIDGLIKKEDIGWTEPAPDPKKTYKIGDEIEFKVIEINSEDRKVQCSIRHTLPNPYKKLRDKYPRGTVIEGTVSGIVDFGIFIKFDEGYEGLAHLSTMEKEQVTTYKKTFTKGQPVKAVIKSIDPESRKISLSLKDVTYALEKIEMRQYLEKENTNKAETTSPFANLKTLVS</sequence>
<evidence type="ECO:0000256" key="1">
    <source>
        <dbReference type="ARBA" id="ARBA00006767"/>
    </source>
</evidence>
<evidence type="ECO:0000256" key="3">
    <source>
        <dbReference type="ARBA" id="ARBA00023274"/>
    </source>
</evidence>
<dbReference type="GO" id="GO:1990904">
    <property type="term" value="C:ribonucleoprotein complex"/>
    <property type="evidence" value="ECO:0007669"/>
    <property type="project" value="UniProtKB-KW"/>
</dbReference>
<dbReference type="HOGENOM" id="CLU_015805_2_1_12"/>
<name>I4B7U6_TURPD</name>
<dbReference type="Gene3D" id="2.40.50.140">
    <property type="entry name" value="Nucleic acid-binding proteins"/>
    <property type="match status" value="5"/>
</dbReference>
<keyword evidence="3" id="KW-0687">Ribonucleoprotein</keyword>
<dbReference type="EMBL" id="CP002959">
    <property type="protein sequence ID" value="AFM13353.1"/>
    <property type="molecule type" value="Genomic_DNA"/>
</dbReference>
<evidence type="ECO:0000256" key="4">
    <source>
        <dbReference type="ARBA" id="ARBA00025604"/>
    </source>
</evidence>
<evidence type="ECO:0000313" key="6">
    <source>
        <dbReference type="EMBL" id="AFM13353.1"/>
    </source>
</evidence>
<dbReference type="GO" id="GO:0003735">
    <property type="term" value="F:structural constituent of ribosome"/>
    <property type="evidence" value="ECO:0007669"/>
    <property type="project" value="TreeGrafter"/>
</dbReference>
<feature type="domain" description="S1 motif" evidence="5">
    <location>
        <begin position="201"/>
        <end position="270"/>
    </location>
</feature>
<feature type="domain" description="S1 motif" evidence="5">
    <location>
        <begin position="31"/>
        <end position="92"/>
    </location>
</feature>
<dbReference type="Proteomes" id="UP000006048">
    <property type="component" value="Chromosome"/>
</dbReference>
<dbReference type="KEGG" id="tpx:Turpa_2714"/>
<gene>
    <name evidence="6" type="ordered locus">Turpa_2714</name>
</gene>
<dbReference type="PROSITE" id="PS50126">
    <property type="entry name" value="S1"/>
    <property type="match status" value="5"/>
</dbReference>
<dbReference type="OrthoDB" id="9804077at2"/>
<evidence type="ECO:0000256" key="2">
    <source>
        <dbReference type="ARBA" id="ARBA00022980"/>
    </source>
</evidence>
<dbReference type="GO" id="GO:0003729">
    <property type="term" value="F:mRNA binding"/>
    <property type="evidence" value="ECO:0007669"/>
    <property type="project" value="TreeGrafter"/>
</dbReference>
<dbReference type="InterPro" id="IPR012340">
    <property type="entry name" value="NA-bd_OB-fold"/>
</dbReference>
<dbReference type="InterPro" id="IPR050437">
    <property type="entry name" value="Ribos_protein_bS1-like"/>
</dbReference>
<dbReference type="AlphaFoldDB" id="I4B7U6"/>
<reference evidence="6 7" key="1">
    <citation type="submission" date="2012-06" db="EMBL/GenBank/DDBJ databases">
        <title>The complete chromosome of genome of Turneriella parva DSM 21527.</title>
        <authorList>
            <consortium name="US DOE Joint Genome Institute (JGI-PGF)"/>
            <person name="Lucas S."/>
            <person name="Han J."/>
            <person name="Lapidus A."/>
            <person name="Bruce D."/>
            <person name="Goodwin L."/>
            <person name="Pitluck S."/>
            <person name="Peters L."/>
            <person name="Kyrpides N."/>
            <person name="Mavromatis K."/>
            <person name="Ivanova N."/>
            <person name="Mikhailova N."/>
            <person name="Chertkov O."/>
            <person name="Detter J.C."/>
            <person name="Tapia R."/>
            <person name="Han C."/>
            <person name="Land M."/>
            <person name="Hauser L."/>
            <person name="Markowitz V."/>
            <person name="Cheng J.-F."/>
            <person name="Hugenholtz P."/>
            <person name="Woyke T."/>
            <person name="Wu D."/>
            <person name="Gronow S."/>
            <person name="Wellnitz S."/>
            <person name="Brambilla E."/>
            <person name="Klenk H.-P."/>
            <person name="Eisen J.A."/>
        </authorList>
    </citation>
    <scope>NUCLEOTIDE SEQUENCE [LARGE SCALE GENOMIC DNA]</scope>
    <source>
        <strain evidence="7">ATCC BAA-1111 / DSM 21527 / NCTC 11395 / H</strain>
    </source>
</reference>
<comment type="function">
    <text evidence="4">Binds mRNA; thus facilitating recognition of the initiation point. It is needed to translate mRNA with a short Shine-Dalgarno (SD) purine-rich sequence.</text>
</comment>
<comment type="similarity">
    <text evidence="1">Belongs to the bacterial ribosomal protein bS1 family.</text>
</comment>
<organism evidence="6 7">
    <name type="scientific">Turneriella parva (strain ATCC BAA-1111 / DSM 21527 / NCTC 11395 / H)</name>
    <name type="common">Leptospira parva</name>
    <dbReference type="NCBI Taxonomy" id="869212"/>
    <lineage>
        <taxon>Bacteria</taxon>
        <taxon>Pseudomonadati</taxon>
        <taxon>Spirochaetota</taxon>
        <taxon>Spirochaetia</taxon>
        <taxon>Leptospirales</taxon>
        <taxon>Leptospiraceae</taxon>
        <taxon>Turneriella</taxon>
    </lineage>
</organism>
<dbReference type="PRINTS" id="PR00681">
    <property type="entry name" value="RIBOSOMALS1"/>
</dbReference>
<dbReference type="FunFam" id="2.40.50.140:FF:000103">
    <property type="entry name" value="protein RRP5 homolog"/>
    <property type="match status" value="1"/>
</dbReference>
<dbReference type="CDD" id="cd05688">
    <property type="entry name" value="S1_RPS1_repeat_ec3"/>
    <property type="match status" value="1"/>
</dbReference>
<dbReference type="InterPro" id="IPR035104">
    <property type="entry name" value="Ribosomal_protein_S1-like"/>
</dbReference>
<dbReference type="PANTHER" id="PTHR10724">
    <property type="entry name" value="30S RIBOSOMAL PROTEIN S1"/>
    <property type="match status" value="1"/>
</dbReference>
<evidence type="ECO:0000259" key="5">
    <source>
        <dbReference type="PROSITE" id="PS50126"/>
    </source>
</evidence>
<dbReference type="Pfam" id="PF00575">
    <property type="entry name" value="S1"/>
    <property type="match status" value="5"/>
</dbReference>
<evidence type="ECO:0000313" key="7">
    <source>
        <dbReference type="Proteomes" id="UP000006048"/>
    </source>
</evidence>
<dbReference type="PANTHER" id="PTHR10724:SF7">
    <property type="entry name" value="SMALL RIBOSOMAL SUBUNIT PROTEIN BS1C"/>
    <property type="match status" value="1"/>
</dbReference>
<feature type="domain" description="S1 motif" evidence="5">
    <location>
        <begin position="287"/>
        <end position="357"/>
    </location>
</feature>
<dbReference type="PATRIC" id="fig|869212.3.peg.2735"/>
<dbReference type="InterPro" id="IPR003029">
    <property type="entry name" value="S1_domain"/>
</dbReference>